<feature type="region of interest" description="Disordered" evidence="1">
    <location>
        <begin position="91"/>
        <end position="121"/>
    </location>
</feature>
<dbReference type="KEGG" id="dpd:Deipe_1982"/>
<evidence type="ECO:0000313" key="3">
    <source>
        <dbReference type="Proteomes" id="UP000010467"/>
    </source>
</evidence>
<dbReference type="HOGENOM" id="CLU_120522_2_0_0"/>
<reference evidence="3" key="1">
    <citation type="submission" date="2012-03" db="EMBL/GenBank/DDBJ databases">
        <title>Complete sequence of chromosome of Deinococcus peraridilitoris DSM 19664.</title>
        <authorList>
            <person name="Lucas S."/>
            <person name="Copeland A."/>
            <person name="Lapidus A."/>
            <person name="Glavina del Rio T."/>
            <person name="Dalin E."/>
            <person name="Tice H."/>
            <person name="Bruce D."/>
            <person name="Goodwin L."/>
            <person name="Pitluck S."/>
            <person name="Peters L."/>
            <person name="Mikhailova N."/>
            <person name="Lu M."/>
            <person name="Kyrpides N."/>
            <person name="Mavromatis K."/>
            <person name="Ivanova N."/>
            <person name="Brettin T."/>
            <person name="Detter J.C."/>
            <person name="Han C."/>
            <person name="Larimer F."/>
            <person name="Land M."/>
            <person name="Hauser L."/>
            <person name="Markowitz V."/>
            <person name="Cheng J.-F."/>
            <person name="Hugenholtz P."/>
            <person name="Woyke T."/>
            <person name="Wu D."/>
            <person name="Pukall R."/>
            <person name="Steenblock K."/>
            <person name="Brambilla E."/>
            <person name="Klenk H.-P."/>
            <person name="Eisen J.A."/>
        </authorList>
    </citation>
    <scope>NUCLEOTIDE SEQUENCE [LARGE SCALE GENOMIC DNA]</scope>
    <source>
        <strain evidence="3">DSM 19664 / LMG 22246 / CIP 109416 / KR-200</strain>
    </source>
</reference>
<dbReference type="PATRIC" id="fig|937777.3.peg.1987"/>
<proteinExistence type="predicted"/>
<keyword evidence="3" id="KW-1185">Reference proteome</keyword>
<organism evidence="2 3">
    <name type="scientific">Deinococcus peraridilitoris (strain DSM 19664 / LMG 22246 / CIP 109416 / KR-200)</name>
    <dbReference type="NCBI Taxonomy" id="937777"/>
    <lineage>
        <taxon>Bacteria</taxon>
        <taxon>Thermotogati</taxon>
        <taxon>Deinococcota</taxon>
        <taxon>Deinococci</taxon>
        <taxon>Deinococcales</taxon>
        <taxon>Deinococcaceae</taxon>
        <taxon>Deinococcus</taxon>
    </lineage>
</organism>
<dbReference type="OrthoDB" id="5519456at2"/>
<dbReference type="RefSeq" id="WP_015235787.1">
    <property type="nucleotide sequence ID" value="NC_019793.1"/>
</dbReference>
<gene>
    <name evidence="2" type="ordered locus">Deipe_1982</name>
</gene>
<dbReference type="Proteomes" id="UP000010467">
    <property type="component" value="Chromosome"/>
</dbReference>
<dbReference type="SUPFAM" id="SSF81301">
    <property type="entry name" value="Nucleotidyltransferase"/>
    <property type="match status" value="1"/>
</dbReference>
<protein>
    <recommendedName>
        <fullName evidence="4">Nucleotidyltransferase family protein</fullName>
    </recommendedName>
</protein>
<dbReference type="EMBL" id="CP003382">
    <property type="protein sequence ID" value="AFZ67482.1"/>
    <property type="molecule type" value="Genomic_DNA"/>
</dbReference>
<dbReference type="AlphaFoldDB" id="L0A2Q8"/>
<evidence type="ECO:0000313" key="2">
    <source>
        <dbReference type="EMBL" id="AFZ67482.1"/>
    </source>
</evidence>
<evidence type="ECO:0008006" key="4">
    <source>
        <dbReference type="Google" id="ProtNLM"/>
    </source>
</evidence>
<name>L0A2Q8_DEIPD</name>
<sequence length="121" mass="13303">MATPYGHCHVRYTGDIDVFYAADAENTERLAAALHEFGFSDIEAAQLARPNVMFRLGVKPVMIELINEISGVTFGEAYAGRTEVTFGSLRRPMTGTRELRKDKAASARPKDLADLSQLPEA</sequence>
<feature type="compositionally biased region" description="Basic and acidic residues" evidence="1">
    <location>
        <begin position="97"/>
        <end position="113"/>
    </location>
</feature>
<evidence type="ECO:0000256" key="1">
    <source>
        <dbReference type="SAM" id="MobiDB-lite"/>
    </source>
</evidence>
<dbReference type="Gene3D" id="3.30.460.40">
    <property type="match status" value="1"/>
</dbReference>
<dbReference type="InterPro" id="IPR043519">
    <property type="entry name" value="NT_sf"/>
</dbReference>
<accession>L0A2Q8</accession>